<keyword evidence="2" id="KW-1185">Reference proteome</keyword>
<protein>
    <recommendedName>
        <fullName evidence="3">PPM-type phosphatase domain-containing protein</fullName>
    </recommendedName>
</protein>
<dbReference type="InterPro" id="IPR036457">
    <property type="entry name" value="PPM-type-like_dom_sf"/>
</dbReference>
<dbReference type="AlphaFoldDB" id="A0A916TX89"/>
<reference evidence="1" key="1">
    <citation type="journal article" date="2014" name="Int. J. Syst. Evol. Microbiol.">
        <title>Complete genome sequence of Corynebacterium casei LMG S-19264T (=DSM 44701T), isolated from a smear-ripened cheese.</title>
        <authorList>
            <consortium name="US DOE Joint Genome Institute (JGI-PGF)"/>
            <person name="Walter F."/>
            <person name="Albersmeier A."/>
            <person name="Kalinowski J."/>
            <person name="Ruckert C."/>
        </authorList>
    </citation>
    <scope>NUCLEOTIDE SEQUENCE</scope>
    <source>
        <strain evidence="1">CGMCC 1.12919</strain>
    </source>
</reference>
<dbReference type="EMBL" id="BMGG01000001">
    <property type="protein sequence ID" value="GGC50322.1"/>
    <property type="molecule type" value="Genomic_DNA"/>
</dbReference>
<evidence type="ECO:0000313" key="2">
    <source>
        <dbReference type="Proteomes" id="UP000637002"/>
    </source>
</evidence>
<dbReference type="RefSeq" id="WP_188607684.1">
    <property type="nucleotide sequence ID" value="NZ_BMGG01000001.1"/>
</dbReference>
<proteinExistence type="predicted"/>
<dbReference type="Gene3D" id="3.60.40.10">
    <property type="entry name" value="PPM-type phosphatase domain"/>
    <property type="match status" value="1"/>
</dbReference>
<evidence type="ECO:0000313" key="1">
    <source>
        <dbReference type="EMBL" id="GGC50322.1"/>
    </source>
</evidence>
<reference evidence="1" key="2">
    <citation type="submission" date="2020-09" db="EMBL/GenBank/DDBJ databases">
        <authorList>
            <person name="Sun Q."/>
            <person name="Zhou Y."/>
        </authorList>
    </citation>
    <scope>NUCLEOTIDE SEQUENCE</scope>
    <source>
        <strain evidence="1">CGMCC 1.12919</strain>
    </source>
</reference>
<evidence type="ECO:0008006" key="3">
    <source>
        <dbReference type="Google" id="ProtNLM"/>
    </source>
</evidence>
<organism evidence="1 2">
    <name type="scientific">Chelatococcus reniformis</name>
    <dbReference type="NCBI Taxonomy" id="1494448"/>
    <lineage>
        <taxon>Bacteria</taxon>
        <taxon>Pseudomonadati</taxon>
        <taxon>Pseudomonadota</taxon>
        <taxon>Alphaproteobacteria</taxon>
        <taxon>Hyphomicrobiales</taxon>
        <taxon>Chelatococcaceae</taxon>
        <taxon>Chelatococcus</taxon>
    </lineage>
</organism>
<dbReference type="SUPFAM" id="SSF81606">
    <property type="entry name" value="PP2C-like"/>
    <property type="match status" value="1"/>
</dbReference>
<dbReference type="Proteomes" id="UP000637002">
    <property type="component" value="Unassembled WGS sequence"/>
</dbReference>
<accession>A0A916TX89</accession>
<comment type="caution">
    <text evidence="1">The sequence shown here is derived from an EMBL/GenBank/DDBJ whole genome shotgun (WGS) entry which is preliminary data.</text>
</comment>
<gene>
    <name evidence="1" type="ORF">GCM10010994_06840</name>
</gene>
<name>A0A916TX89_9HYPH</name>
<sequence>MIEVMDAVNAPGAVINEDRIGHRTAGTPAAWVIDGATGVAEREHVLGGPGSDAAWLAQTACALLVRRDPGAMLVQDYFAAVIAEIRAAYAAAVPNLAALPAYALPSATITWMRPVPGAIEFAYQGDCTAVVVVGGVARVVGIRAPGSWEALIDERDRAKLARQSDDKARIAAVIDELRGARSRLNQPGGYWMLGIEPAAASGIAVERVPLAGEATVLLASDGLWRLVDAFRLYDASGLVQAARARGLAALLAELRQVETEDSAGTRAPRVKEHDDASGMLLRVLGR</sequence>